<dbReference type="Proteomes" id="UP000179807">
    <property type="component" value="Unassembled WGS sequence"/>
</dbReference>
<dbReference type="OrthoDB" id="10663901at2759"/>
<evidence type="ECO:0008006" key="3">
    <source>
        <dbReference type="Google" id="ProtNLM"/>
    </source>
</evidence>
<comment type="caution">
    <text evidence="1">The sequence shown here is derived from an EMBL/GenBank/DDBJ whole genome shotgun (WGS) entry which is preliminary data.</text>
</comment>
<keyword evidence="2" id="KW-1185">Reference proteome</keyword>
<proteinExistence type="predicted"/>
<protein>
    <recommendedName>
        <fullName evidence="3">Tubby C-terminal domain-containing protein</fullName>
    </recommendedName>
</protein>
<organism evidence="1 2">
    <name type="scientific">Tritrichomonas foetus</name>
    <dbReference type="NCBI Taxonomy" id="1144522"/>
    <lineage>
        <taxon>Eukaryota</taxon>
        <taxon>Metamonada</taxon>
        <taxon>Parabasalia</taxon>
        <taxon>Tritrichomonadida</taxon>
        <taxon>Tritrichomonadidae</taxon>
        <taxon>Tritrichomonas</taxon>
    </lineage>
</organism>
<dbReference type="GeneID" id="94846999"/>
<evidence type="ECO:0000313" key="2">
    <source>
        <dbReference type="Proteomes" id="UP000179807"/>
    </source>
</evidence>
<name>A0A1J4J6U4_9EUKA</name>
<dbReference type="RefSeq" id="XP_068348091.1">
    <property type="nucleotide sequence ID" value="XM_068512295.1"/>
</dbReference>
<dbReference type="EMBL" id="MLAK01001276">
    <property type="protein sequence ID" value="OHS94954.1"/>
    <property type="molecule type" value="Genomic_DNA"/>
</dbReference>
<accession>A0A1J4J6U4</accession>
<evidence type="ECO:0000313" key="1">
    <source>
        <dbReference type="EMBL" id="OHS94954.1"/>
    </source>
</evidence>
<dbReference type="AlphaFoldDB" id="A0A1J4J6U4"/>
<sequence>MFFRGNLTEKTKMANNKSDQLNLRSFLDITNIQSRSCYTTRRQWTNKKPTHYIIKRIPSSNRENDSYSVNTPLKIPRPVFNTFECIRKKSTNIKGTRIVFSFHKGNETLFSAKFKGHKSFIPIVKGSNVHLKSSENEACLLFGNDFCDFSLRSKTNFGNEMMSIQFRKYDYEAKFPRRLFVFFFNHSNSLPSKLVNAEPEASDENTWTVDLNSNDAMSSIKNCRIEDDNHKPFAFIRKKKSDTLEIEAQDVIENVCLFALAIASFLCKK</sequence>
<reference evidence="1" key="1">
    <citation type="submission" date="2016-10" db="EMBL/GenBank/DDBJ databases">
        <authorList>
            <person name="Benchimol M."/>
            <person name="Almeida L.G."/>
            <person name="Vasconcelos A.T."/>
            <person name="Perreira-Neves A."/>
            <person name="Rosa I.A."/>
            <person name="Tasca T."/>
            <person name="Bogo M.R."/>
            <person name="de Souza W."/>
        </authorList>
    </citation>
    <scope>NUCLEOTIDE SEQUENCE [LARGE SCALE GENOMIC DNA]</scope>
    <source>
        <strain evidence="1">K</strain>
    </source>
</reference>
<gene>
    <name evidence="1" type="ORF">TRFO_38864</name>
</gene>
<dbReference type="VEuPathDB" id="TrichDB:TRFO_38864"/>